<dbReference type="SUPFAM" id="SSF48452">
    <property type="entry name" value="TPR-like"/>
    <property type="match status" value="1"/>
</dbReference>
<dbReference type="AlphaFoldDB" id="A0A1G7YTS9"/>
<dbReference type="InterPro" id="IPR011990">
    <property type="entry name" value="TPR-like_helical_dom_sf"/>
</dbReference>
<keyword evidence="1" id="KW-0732">Signal</keyword>
<evidence type="ECO:0000256" key="1">
    <source>
        <dbReference type="SAM" id="SignalP"/>
    </source>
</evidence>
<dbReference type="Proteomes" id="UP000199643">
    <property type="component" value="Unassembled WGS sequence"/>
</dbReference>
<dbReference type="RefSeq" id="WP_090502044.1">
    <property type="nucleotide sequence ID" value="NZ_FNCH01000014.1"/>
</dbReference>
<organism evidence="2 3">
    <name type="scientific">Pedobacter terrae</name>
    <dbReference type="NCBI Taxonomy" id="405671"/>
    <lineage>
        <taxon>Bacteria</taxon>
        <taxon>Pseudomonadati</taxon>
        <taxon>Bacteroidota</taxon>
        <taxon>Sphingobacteriia</taxon>
        <taxon>Sphingobacteriales</taxon>
        <taxon>Sphingobacteriaceae</taxon>
        <taxon>Pedobacter</taxon>
    </lineage>
</organism>
<feature type="signal peptide" evidence="1">
    <location>
        <begin position="1"/>
        <end position="25"/>
    </location>
</feature>
<dbReference type="PROSITE" id="PS51257">
    <property type="entry name" value="PROKAR_LIPOPROTEIN"/>
    <property type="match status" value="1"/>
</dbReference>
<dbReference type="STRING" id="405671.SAMN05421827_11492"/>
<dbReference type="EMBL" id="FNCH01000014">
    <property type="protein sequence ID" value="SDG99933.1"/>
    <property type="molecule type" value="Genomic_DNA"/>
</dbReference>
<gene>
    <name evidence="2" type="ORF">SAMN05421827_11492</name>
</gene>
<sequence length="510" mass="56456">MKKLITKYKSAICVVLISTLLTSCTKDFQEINTDPESSTTIQPAYVFTKAQYDGAKNNLILLLGTMQYTTSFNDVAGFGSKYVSSQNQQSMAQFSNAYYQEINELALVINAVKNDPEQVNLLASARIWKAYCFSRITDLYGDVPYTEAAQGYTNSNYKPAYDSQKSIYLDMLKELDESALSLNAAKATFGQADLIYAGSTIKWKKFAYSLMLRLGMRLTKVDAALAETWVKKAIAGGVITDDADIAKITYMSAGQDINKNPIALSLYNSDFIKADGNSNPEGGKYQDTFITYMKNNKDPRLGILSVVYVNGVADTTMAIQKGMPATFSAKPADFVTYSEPNQKTVLAQGGAKLIYTTAETNFLLAEAVLRGWYNGGTAATLYESGVRAAMKQWAIIAPADGIISDLQINTYIKYHPFNTSGTFEAKMQQIYTEYWLAAFPDAQEAFASYRRTGYPALVPVNYVGNATGGKIFRRMLYPLSEQNLNRASLDAAIARQGADDFMTRIWWDKL</sequence>
<feature type="chain" id="PRO_5011620719" evidence="1">
    <location>
        <begin position="26"/>
        <end position="510"/>
    </location>
</feature>
<evidence type="ECO:0000313" key="2">
    <source>
        <dbReference type="EMBL" id="SDG99933.1"/>
    </source>
</evidence>
<accession>A0A1G7YTS9</accession>
<keyword evidence="3" id="KW-1185">Reference proteome</keyword>
<protein>
    <submittedName>
        <fullName evidence="2">Starch-binding associating with outer membrane</fullName>
    </submittedName>
</protein>
<reference evidence="3" key="1">
    <citation type="submission" date="2016-10" db="EMBL/GenBank/DDBJ databases">
        <authorList>
            <person name="Varghese N."/>
            <person name="Submissions S."/>
        </authorList>
    </citation>
    <scope>NUCLEOTIDE SEQUENCE [LARGE SCALE GENOMIC DNA]</scope>
    <source>
        <strain evidence="3">DSM 17933</strain>
    </source>
</reference>
<name>A0A1G7YTS9_9SPHI</name>
<dbReference type="Pfam" id="PF12771">
    <property type="entry name" value="SusD-like_2"/>
    <property type="match status" value="1"/>
</dbReference>
<dbReference type="OrthoDB" id="9766256at2"/>
<dbReference type="Gene3D" id="1.25.40.390">
    <property type="match status" value="1"/>
</dbReference>
<proteinExistence type="predicted"/>
<dbReference type="InterPro" id="IPR041662">
    <property type="entry name" value="SusD-like_2"/>
</dbReference>
<evidence type="ECO:0000313" key="3">
    <source>
        <dbReference type="Proteomes" id="UP000199643"/>
    </source>
</evidence>